<evidence type="ECO:0000313" key="2">
    <source>
        <dbReference type="Proteomes" id="UP000516134"/>
    </source>
</evidence>
<dbReference type="Pfam" id="PF03583">
    <property type="entry name" value="LIP"/>
    <property type="match status" value="1"/>
</dbReference>
<dbReference type="SUPFAM" id="SSF53474">
    <property type="entry name" value="alpha/beta-Hydrolases"/>
    <property type="match status" value="1"/>
</dbReference>
<dbReference type="InterPro" id="IPR029058">
    <property type="entry name" value="AB_hydrolase_fold"/>
</dbReference>
<gene>
    <name evidence="1" type="ORF">H9L15_13390</name>
</gene>
<dbReference type="Gene3D" id="3.40.50.1820">
    <property type="entry name" value="alpha/beta hydrolase"/>
    <property type="match status" value="2"/>
</dbReference>
<organism evidence="1 2">
    <name type="scientific">Sphingomonas daechungensis</name>
    <dbReference type="NCBI Taxonomy" id="1176646"/>
    <lineage>
        <taxon>Bacteria</taxon>
        <taxon>Pseudomonadati</taxon>
        <taxon>Pseudomonadota</taxon>
        <taxon>Alphaproteobacteria</taxon>
        <taxon>Sphingomonadales</taxon>
        <taxon>Sphingomonadaceae</taxon>
        <taxon>Sphingomonas</taxon>
    </lineage>
</organism>
<dbReference type="InterPro" id="IPR005152">
    <property type="entry name" value="Lipase_secreted"/>
</dbReference>
<sequence>MLAWTHGTWGVVTKCAPSLSPNFWNATPGLEAVRSGYVVVAPDYPGLGSDGVHPFLVGVDTGRSVLDAVRAARSIPGAAAGSRYAVWGESQGGHAALWTGQISARYAPELQLVGVAAAAPPTDLVQNLRQSANKSVRTFFTAYIGYTWNQRYHASLAPFGGAQSQRILKRLAQNNCIELNSKPKLGTILGVATLQSRWKTLDLGRIEPWASLAHRNSPTTHDFGVPLLIAQNPKDDLVAPAVTLAHSKALCRSGARLKYITISGPGHATSAKDSATETLSWIQDRFAGRPAPSDCRRL</sequence>
<dbReference type="RefSeq" id="WP_187714405.1">
    <property type="nucleotide sequence ID" value="NZ_CP060780.1"/>
</dbReference>
<accession>A0ABX6T0Q8</accession>
<keyword evidence="1" id="KW-0378">Hydrolase</keyword>
<evidence type="ECO:0000313" key="1">
    <source>
        <dbReference type="EMBL" id="QNP42974.1"/>
    </source>
</evidence>
<dbReference type="GO" id="GO:0016787">
    <property type="term" value="F:hydrolase activity"/>
    <property type="evidence" value="ECO:0007669"/>
    <property type="project" value="UniProtKB-KW"/>
</dbReference>
<dbReference type="PANTHER" id="PTHR34853">
    <property type="match status" value="1"/>
</dbReference>
<keyword evidence="2" id="KW-1185">Reference proteome</keyword>
<reference evidence="1 2" key="1">
    <citation type="submission" date="2020-08" db="EMBL/GenBank/DDBJ databases">
        <title>Genome sequence of Sphingomonas daechungensis KACC 18115T.</title>
        <authorList>
            <person name="Hyun D.-W."/>
            <person name="Bae J.-W."/>
        </authorList>
    </citation>
    <scope>NUCLEOTIDE SEQUENCE [LARGE SCALE GENOMIC DNA]</scope>
    <source>
        <strain evidence="1 2">KACC 18115</strain>
    </source>
</reference>
<dbReference type="Proteomes" id="UP000516134">
    <property type="component" value="Chromosome"/>
</dbReference>
<dbReference type="EMBL" id="CP060780">
    <property type="protein sequence ID" value="QNP42974.1"/>
    <property type="molecule type" value="Genomic_DNA"/>
</dbReference>
<dbReference type="PANTHER" id="PTHR34853:SF1">
    <property type="entry name" value="LIPASE 5"/>
    <property type="match status" value="1"/>
</dbReference>
<proteinExistence type="predicted"/>
<name>A0ABX6T0Q8_9SPHN</name>
<protein>
    <submittedName>
        <fullName evidence="1">Alpha/beta fold hydrolase</fullName>
    </submittedName>
</protein>